<evidence type="ECO:0000256" key="1">
    <source>
        <dbReference type="ARBA" id="ARBA00004477"/>
    </source>
</evidence>
<keyword evidence="5 14" id="KW-0328">Glycosyltransferase</keyword>
<comment type="catalytic activity">
    <reaction evidence="12 14">
        <text>an alpha-D-Man-(1-&gt;2)-alpha-D-Man-(1-&gt;2)-alpha-D-Man-(1-&gt;3)-[alpha-D-Man-(1-&gt;6)]-beta-D-Man-(1-&gt;4)-beta-D-GlcNAc-(1-&gt;4)-alpha-D-GlcNAc-diphospho-di-trans,poly-cis-dolichol + a di-trans,poly-cis-dolichyl beta-D-mannosyl phosphate = an alpha-D-Man-(1-&gt;2)-alpha-D-Man-(1-&gt;2)-alpha-D-Man-(1-&gt;3)-[alpha-D-Man-(1-&gt;3)-alpha-D-Man-(1-&gt;6)]-beta-D-Man-(1-&gt;4)-beta-D-GlcNAc-(1-&gt;4)-alpha-D-GlcNAc-diphospho-di-trans,poly-cis-dolichol + a di-trans,poly-cis-dolichyl phosphate + H(+)</text>
        <dbReference type="Rhea" id="RHEA:29527"/>
        <dbReference type="Rhea" id="RHEA-COMP:19498"/>
        <dbReference type="Rhea" id="RHEA-COMP:19501"/>
        <dbReference type="Rhea" id="RHEA-COMP:19516"/>
        <dbReference type="Rhea" id="RHEA-COMP:19517"/>
        <dbReference type="ChEBI" id="CHEBI:15378"/>
        <dbReference type="ChEBI" id="CHEBI:57683"/>
        <dbReference type="ChEBI" id="CHEBI:58211"/>
        <dbReference type="ChEBI" id="CHEBI:132515"/>
        <dbReference type="ChEBI" id="CHEBI:132516"/>
        <dbReference type="EC" id="2.4.1.258"/>
    </reaction>
    <physiologicalReaction direction="left-to-right" evidence="12 14">
        <dbReference type="Rhea" id="RHEA:29528"/>
    </physiologicalReaction>
</comment>
<name>A0A8H7V9S0_9FUNG</name>
<evidence type="ECO:0000256" key="4">
    <source>
        <dbReference type="ARBA" id="ARBA00015561"/>
    </source>
</evidence>
<dbReference type="AlphaFoldDB" id="A0A8H7V9S0"/>
<evidence type="ECO:0000256" key="6">
    <source>
        <dbReference type="ARBA" id="ARBA00022679"/>
    </source>
</evidence>
<dbReference type="Proteomes" id="UP000650833">
    <property type="component" value="Unassembled WGS sequence"/>
</dbReference>
<comment type="function">
    <text evidence="11 14">Dol-P-Man:Man(5)GlcNAc(2)-PP-Dol alpha-1,3-mannosyltransferase that operates in the biosynthetic pathway of dolichol-linked oligosaccharides, the glycan precursors employed in protein asparagine (N)-glycosylation. The assembly of dolichol-linked oligosaccharides begins on the cytosolic side of the endoplasmic reticulum membrane and finishes in its lumen. The sequential addition of sugars to dolichol pyrophosphate produces dolichol-linked oligosaccharides containing fourteen sugars, including two GlcNAcs, nine mannoses and three glucoses. Once assembled, the oligosaccharide is transferred from the lipid to nascent proteins by oligosaccharyltransferases. In the lumen of the endoplasmic reticulum, adds the first dolichyl beta-D-mannosyl phosphate derived mannose in an alpha-1,3 linkage to Man(5)GlcNAc(2)-PP-dolichol to produce Man(6)GlcNAc(2)-PP-dolichol.</text>
</comment>
<comment type="subcellular location">
    <subcellularLocation>
        <location evidence="1 14">Endoplasmic reticulum membrane</location>
        <topology evidence="1 14">Multi-pass membrane protein</topology>
    </subcellularLocation>
</comment>
<evidence type="ECO:0000256" key="7">
    <source>
        <dbReference type="ARBA" id="ARBA00022692"/>
    </source>
</evidence>
<dbReference type="GO" id="GO:0005789">
    <property type="term" value="C:endoplasmic reticulum membrane"/>
    <property type="evidence" value="ECO:0007669"/>
    <property type="project" value="UniProtKB-SubCell"/>
</dbReference>
<dbReference type="InterPro" id="IPR007873">
    <property type="entry name" value="Glycosyltransferase_ALG3"/>
</dbReference>
<evidence type="ECO:0000313" key="16">
    <source>
        <dbReference type="Proteomes" id="UP000650833"/>
    </source>
</evidence>
<evidence type="ECO:0000256" key="11">
    <source>
        <dbReference type="ARBA" id="ARBA00044743"/>
    </source>
</evidence>
<feature type="transmembrane region" description="Helical" evidence="14">
    <location>
        <begin position="260"/>
        <end position="278"/>
    </location>
</feature>
<reference evidence="15" key="1">
    <citation type="submission" date="2020-12" db="EMBL/GenBank/DDBJ databases">
        <title>Metabolic potential, ecology and presence of endohyphal bacteria is reflected in genomic diversity of Mucoromycotina.</title>
        <authorList>
            <person name="Muszewska A."/>
            <person name="Okrasinska A."/>
            <person name="Steczkiewicz K."/>
            <person name="Drgas O."/>
            <person name="Orlowska M."/>
            <person name="Perlinska-Lenart U."/>
            <person name="Aleksandrzak-Piekarczyk T."/>
            <person name="Szatraj K."/>
            <person name="Zielenkiewicz U."/>
            <person name="Pilsyk S."/>
            <person name="Malc E."/>
            <person name="Mieczkowski P."/>
            <person name="Kruszewska J.S."/>
            <person name="Biernat P."/>
            <person name="Pawlowska J."/>
        </authorList>
    </citation>
    <scope>NUCLEOTIDE SEQUENCE</scope>
    <source>
        <strain evidence="15">CBS 226.32</strain>
    </source>
</reference>
<feature type="transmembrane region" description="Helical" evidence="14">
    <location>
        <begin position="205"/>
        <end position="222"/>
    </location>
</feature>
<evidence type="ECO:0000256" key="9">
    <source>
        <dbReference type="ARBA" id="ARBA00022989"/>
    </source>
</evidence>
<dbReference type="PANTHER" id="PTHR12646:SF0">
    <property type="entry name" value="DOL-P-MAN:MAN(5)GLCNAC(2)-PP-DOL ALPHA-1,3-MANNOSYLTRANSFERASE"/>
    <property type="match status" value="1"/>
</dbReference>
<keyword evidence="8 14" id="KW-0256">Endoplasmic reticulum</keyword>
<comment type="similarity">
    <text evidence="13">Belongs to the glycosyltransferase ALG3 family.</text>
</comment>
<dbReference type="GO" id="GO:0052925">
    <property type="term" value="F:dol-P-Man:Man(5)GlcNAc(2)-PP-Dol alpha-1,3-mannosyltransferase activity"/>
    <property type="evidence" value="ECO:0007669"/>
    <property type="project" value="UniProtKB-EC"/>
</dbReference>
<accession>A0A8H7V9S0</accession>
<comment type="pathway">
    <text evidence="2 14">Protein modification; protein glycosylation.</text>
</comment>
<dbReference type="UniPathway" id="UPA00378"/>
<sequence>MTSPVAIAASITFPSSAFTMSFVSFTGRIVVQQTKKKKKATPRIVDGSRKTYTLQDIFRLPFQLLCDPKYFWHLAGLFLIGEFVLSTLIIYKVPYTEIDWIAYMQEVEGFILGERDYTKLKGDTGPLVYPAGFVYLYSVFYYLTDQGKNVRLAQYIFEFLYLTSQLIVCAIYRQSKKIPPYIILLLGCSKRFHSIFLLRCFNDPIAMLFMFACILAMTYHKWTLGSLLFSLALSIKMNVLLFFPAFGIILWQALGAYKTFGHLGLIVLTQLALAYPFLSQYPASYFSKAFEFSRVFDYQWTVNWRMMTEETFVSDWFAKELLLGHAFTLLMFIIFIWCEPKGGLMHVLKKGFSRHNRISVSNDDIISMMFTSNFIGILFARSLHYQFYSWYFQTIPYLLWQCAWLSTEKGLKSTSRILIFVTIEGCWLTFPSTIKSSWTLAACHIMLLLGIFGNSPGPDYKIPLLSKVEQ</sequence>
<evidence type="ECO:0000256" key="5">
    <source>
        <dbReference type="ARBA" id="ARBA00022676"/>
    </source>
</evidence>
<evidence type="ECO:0000256" key="13">
    <source>
        <dbReference type="ARBA" id="ARBA00093457"/>
    </source>
</evidence>
<dbReference type="Pfam" id="PF05208">
    <property type="entry name" value="ALG3"/>
    <property type="match status" value="1"/>
</dbReference>
<keyword evidence="9 14" id="KW-1133">Transmembrane helix</keyword>
<evidence type="ECO:0000313" key="15">
    <source>
        <dbReference type="EMBL" id="KAG2210787.1"/>
    </source>
</evidence>
<feature type="transmembrane region" description="Helical" evidence="14">
    <location>
        <begin position="127"/>
        <end position="143"/>
    </location>
</feature>
<keyword evidence="16" id="KW-1185">Reference proteome</keyword>
<comment type="caution">
    <text evidence="15">The sequence shown here is derived from an EMBL/GenBank/DDBJ whole genome shotgun (WGS) entry which is preliminary data.</text>
</comment>
<proteinExistence type="inferred from homology"/>
<dbReference type="PANTHER" id="PTHR12646">
    <property type="entry name" value="NOT56 - RELATED"/>
    <property type="match status" value="1"/>
</dbReference>
<keyword evidence="10 14" id="KW-0472">Membrane</keyword>
<evidence type="ECO:0000256" key="2">
    <source>
        <dbReference type="ARBA" id="ARBA00004922"/>
    </source>
</evidence>
<dbReference type="EC" id="2.4.1.258" evidence="3 14"/>
<evidence type="ECO:0000256" key="8">
    <source>
        <dbReference type="ARBA" id="ARBA00022824"/>
    </source>
</evidence>
<evidence type="ECO:0000256" key="14">
    <source>
        <dbReference type="RuleBase" id="RU364047"/>
    </source>
</evidence>
<evidence type="ECO:0000256" key="12">
    <source>
        <dbReference type="ARBA" id="ARBA00049506"/>
    </source>
</evidence>
<evidence type="ECO:0000256" key="10">
    <source>
        <dbReference type="ARBA" id="ARBA00023136"/>
    </source>
</evidence>
<feature type="transmembrane region" description="Helical" evidence="14">
    <location>
        <begin position="6"/>
        <end position="31"/>
    </location>
</feature>
<keyword evidence="6 14" id="KW-0808">Transferase</keyword>
<organism evidence="15 16">
    <name type="scientific">Mucor plumbeus</name>
    <dbReference type="NCBI Taxonomy" id="97098"/>
    <lineage>
        <taxon>Eukaryota</taxon>
        <taxon>Fungi</taxon>
        <taxon>Fungi incertae sedis</taxon>
        <taxon>Mucoromycota</taxon>
        <taxon>Mucoromycotina</taxon>
        <taxon>Mucoromycetes</taxon>
        <taxon>Mucorales</taxon>
        <taxon>Mucorineae</taxon>
        <taxon>Mucoraceae</taxon>
        <taxon>Mucor</taxon>
    </lineage>
</organism>
<gene>
    <name evidence="15" type="ORF">INT46_006857</name>
</gene>
<feature type="transmembrane region" description="Helical" evidence="14">
    <location>
        <begin position="70"/>
        <end position="91"/>
    </location>
</feature>
<feature type="transmembrane region" description="Helical" evidence="14">
    <location>
        <begin position="365"/>
        <end position="384"/>
    </location>
</feature>
<protein>
    <recommendedName>
        <fullName evidence="4 14">Dol-P-Man:Man(5)GlcNAc(2)-PP-Dol alpha-1,3-mannosyltransferase</fullName>
        <ecNumber evidence="3 14">2.4.1.258</ecNumber>
    </recommendedName>
    <alternativeName>
        <fullName evidence="14">Dol-P-Man-dependent alpha(1-3)-mannosyltransferase</fullName>
    </alternativeName>
</protein>
<feature type="transmembrane region" description="Helical" evidence="14">
    <location>
        <begin position="228"/>
        <end position="251"/>
    </location>
</feature>
<keyword evidence="7 14" id="KW-0812">Transmembrane</keyword>
<feature type="transmembrane region" description="Helical" evidence="14">
    <location>
        <begin position="322"/>
        <end position="344"/>
    </location>
</feature>
<dbReference type="OrthoDB" id="20028at2759"/>
<dbReference type="EMBL" id="JAEPRC010000075">
    <property type="protein sequence ID" value="KAG2210787.1"/>
    <property type="molecule type" value="Genomic_DNA"/>
</dbReference>
<evidence type="ECO:0000256" key="3">
    <source>
        <dbReference type="ARBA" id="ARBA00011964"/>
    </source>
</evidence>